<dbReference type="Proteomes" id="UP000568109">
    <property type="component" value="Unassembled WGS sequence"/>
</dbReference>
<dbReference type="GO" id="GO:0016226">
    <property type="term" value="P:iron-sulfur cluster assembly"/>
    <property type="evidence" value="ECO:0007669"/>
    <property type="project" value="InterPro"/>
</dbReference>
<dbReference type="PANTHER" id="PTHR10093">
    <property type="entry name" value="IRON-SULFUR CLUSTER ASSEMBLY ENZYME NIFU HOMOLOG"/>
    <property type="match status" value="1"/>
</dbReference>
<dbReference type="SUPFAM" id="SSF82649">
    <property type="entry name" value="SufE/NifU"/>
    <property type="match status" value="1"/>
</dbReference>
<accession>A0A851HBP0</accession>
<dbReference type="InterPro" id="IPR002871">
    <property type="entry name" value="NIF_FeS_clus_asmbl_NifU_N"/>
</dbReference>
<organism evidence="2 3">
    <name type="scientific">Candidatus Phytoplasma pruni</name>
    <dbReference type="NCBI Taxonomy" id="479893"/>
    <lineage>
        <taxon>Bacteria</taxon>
        <taxon>Bacillati</taxon>
        <taxon>Mycoplasmatota</taxon>
        <taxon>Mollicutes</taxon>
        <taxon>Acholeplasmatales</taxon>
        <taxon>Acholeplasmataceae</taxon>
        <taxon>Candidatus Phytoplasma</taxon>
        <taxon>16SrIII (X-disease group)</taxon>
    </lineage>
</organism>
<dbReference type="Pfam" id="PF01592">
    <property type="entry name" value="NifU_N"/>
    <property type="match status" value="1"/>
</dbReference>
<protein>
    <submittedName>
        <fullName evidence="2">SUF system NifU family Fe-S cluster assembly protein</fullName>
    </submittedName>
</protein>
<dbReference type="GO" id="GO:0005506">
    <property type="term" value="F:iron ion binding"/>
    <property type="evidence" value="ECO:0007669"/>
    <property type="project" value="InterPro"/>
</dbReference>
<comment type="caution">
    <text evidence="2">The sequence shown here is derived from an EMBL/GenBank/DDBJ whole genome shotgun (WGS) entry which is preliminary data.</text>
</comment>
<gene>
    <name evidence="2" type="ORF">HR065_00145</name>
</gene>
<feature type="domain" description="NIF system FeS cluster assembly NifU N-terminal" evidence="1">
    <location>
        <begin position="7"/>
        <end position="127"/>
    </location>
</feature>
<name>A0A851HBP0_9MOLU</name>
<keyword evidence="3" id="KW-1185">Reference proteome</keyword>
<dbReference type="EMBL" id="JABUOH010000003">
    <property type="protein sequence ID" value="NWN45495.1"/>
    <property type="molecule type" value="Genomic_DNA"/>
</dbReference>
<evidence type="ECO:0000313" key="2">
    <source>
        <dbReference type="EMBL" id="NWN45495.1"/>
    </source>
</evidence>
<proteinExistence type="predicted"/>
<dbReference type="GO" id="GO:0051536">
    <property type="term" value="F:iron-sulfur cluster binding"/>
    <property type="evidence" value="ECO:0007669"/>
    <property type="project" value="InterPro"/>
</dbReference>
<evidence type="ECO:0000313" key="3">
    <source>
        <dbReference type="Proteomes" id="UP000568109"/>
    </source>
</evidence>
<evidence type="ECO:0000259" key="1">
    <source>
        <dbReference type="Pfam" id="PF01592"/>
    </source>
</evidence>
<sequence length="153" mass="17736">MSKQELYRQLILKHYKNPVNIGLEKNNPHACLSQQKNVSCGDEITLQVTFEKNKIVNIRYELQGCSILVASASLMSIHLKNTTLEESIEQINHFLNLIENKPFDKTVLKKELHILENVTHFPGKFKCASMPWTLLLKMIQEQKNTLLNRKSFD</sequence>
<dbReference type="Gene3D" id="3.90.1010.10">
    <property type="match status" value="1"/>
</dbReference>
<dbReference type="AlphaFoldDB" id="A0A851HBP0"/>
<reference evidence="2 3" key="1">
    <citation type="submission" date="2020-06" db="EMBL/GenBank/DDBJ databases">
        <title>Draft genome sequence of Candidatus Phytoplasma pruni (X-disease group, subgroup 16SrIII-B) strain ChTDIII from Argentina.</title>
        <authorList>
            <person name="Fernandez F.D."/>
            <person name="Zuebert C."/>
            <person name="Huettel B."/>
            <person name="Kube M."/>
            <person name="Conci L.R."/>
        </authorList>
    </citation>
    <scope>NUCLEOTIDE SEQUENCE [LARGE SCALE GENOMIC DNA]</scope>
    <source>
        <strain evidence="2 3">ChTDIII</strain>
    </source>
</reference>
<dbReference type="CDD" id="cd06664">
    <property type="entry name" value="IscU_like"/>
    <property type="match status" value="1"/>
</dbReference>
<dbReference type="RefSeq" id="WP_178733897.1">
    <property type="nucleotide sequence ID" value="NZ_JABUOH010000003.1"/>
</dbReference>
<dbReference type="NCBIfam" id="TIGR01994">
    <property type="entry name" value="SUF_scaf_2"/>
    <property type="match status" value="1"/>
</dbReference>